<proteinExistence type="inferred from homology"/>
<evidence type="ECO:0000256" key="4">
    <source>
        <dbReference type="ARBA" id="ARBA00012268"/>
    </source>
</evidence>
<evidence type="ECO:0000256" key="9">
    <source>
        <dbReference type="ARBA" id="ARBA00023295"/>
    </source>
</evidence>
<dbReference type="Pfam" id="PF11941">
    <property type="entry name" value="DUF3459"/>
    <property type="match status" value="1"/>
</dbReference>
<feature type="domain" description="Glycosyl hydrolase family 13 catalytic" evidence="15">
    <location>
        <begin position="94"/>
        <end position="482"/>
    </location>
</feature>
<reference evidence="16" key="1">
    <citation type="submission" date="2022-10" db="EMBL/GenBank/DDBJ databases">
        <title>Complete genome sequence of Schlegelella aquatica LMG 23380.</title>
        <authorList>
            <person name="Musilova J."/>
            <person name="Kourilova X."/>
            <person name="Bezdicek M."/>
            <person name="Hermankova K."/>
            <person name="Obruca S."/>
            <person name="Sedlar K."/>
        </authorList>
    </citation>
    <scope>NUCLEOTIDE SEQUENCE</scope>
    <source>
        <strain evidence="16">LMG 23380</strain>
    </source>
</reference>
<dbReference type="Gene3D" id="1.10.10.760">
    <property type="entry name" value="E-set domains of sugar-utilizing enzymes"/>
    <property type="match status" value="1"/>
</dbReference>
<dbReference type="PIRSF" id="PIRSF006337">
    <property type="entry name" value="Trehalose_TreZ"/>
    <property type="match status" value="1"/>
</dbReference>
<dbReference type="InterPro" id="IPR044901">
    <property type="entry name" value="Trehalose_TreZ_E-set_sf"/>
</dbReference>
<evidence type="ECO:0000256" key="3">
    <source>
        <dbReference type="ARBA" id="ARBA00008061"/>
    </source>
</evidence>
<keyword evidence="17" id="KW-1185">Reference proteome</keyword>
<evidence type="ECO:0000256" key="13">
    <source>
        <dbReference type="NCBIfam" id="TIGR02402"/>
    </source>
</evidence>
<dbReference type="InterPro" id="IPR012768">
    <property type="entry name" value="Trehalose_TreZ"/>
</dbReference>
<dbReference type="InterPro" id="IPR014756">
    <property type="entry name" value="Ig_E-set"/>
</dbReference>
<evidence type="ECO:0000256" key="11">
    <source>
        <dbReference type="ARBA" id="ARBA00033284"/>
    </source>
</evidence>
<dbReference type="SUPFAM" id="SSF81296">
    <property type="entry name" value="E set domains"/>
    <property type="match status" value="1"/>
</dbReference>
<evidence type="ECO:0000256" key="1">
    <source>
        <dbReference type="ARBA" id="ARBA00004496"/>
    </source>
</evidence>
<dbReference type="Pfam" id="PF02922">
    <property type="entry name" value="CBM_48"/>
    <property type="match status" value="1"/>
</dbReference>
<evidence type="ECO:0000256" key="6">
    <source>
        <dbReference type="ARBA" id="ARBA00022490"/>
    </source>
</evidence>
<dbReference type="Pfam" id="PF00128">
    <property type="entry name" value="Alpha-amylase"/>
    <property type="match status" value="1"/>
</dbReference>
<dbReference type="CDD" id="cd02853">
    <property type="entry name" value="E_set_MTHase_like_N"/>
    <property type="match status" value="1"/>
</dbReference>
<evidence type="ECO:0000256" key="8">
    <source>
        <dbReference type="ARBA" id="ARBA00023277"/>
    </source>
</evidence>
<gene>
    <name evidence="16" type="primary">treZ</name>
    <name evidence="16" type="ORF">OMP39_01920</name>
</gene>
<dbReference type="InterPro" id="IPR017853">
    <property type="entry name" value="GH"/>
</dbReference>
<evidence type="ECO:0000256" key="2">
    <source>
        <dbReference type="ARBA" id="ARBA00005199"/>
    </source>
</evidence>
<keyword evidence="7 14" id="KW-0378">Hydrolase</keyword>
<dbReference type="InterPro" id="IPR013783">
    <property type="entry name" value="Ig-like_fold"/>
</dbReference>
<protein>
    <recommendedName>
        <fullName evidence="5 13">Malto-oligosyltrehalose trehalohydrolase</fullName>
        <shortName evidence="14">MTHase</shortName>
        <ecNumber evidence="4 13">3.2.1.141</ecNumber>
    </recommendedName>
    <alternativeName>
        <fullName evidence="11 14">4-alpha-D-((1-&gt;4)-alpha-D-glucano)trehalose trehalohydrolase</fullName>
    </alternativeName>
    <alternativeName>
        <fullName evidence="10 14">Maltooligosyl trehalose trehalohydrolase</fullName>
    </alternativeName>
</protein>
<dbReference type="Gene3D" id="3.20.20.80">
    <property type="entry name" value="Glycosidases"/>
    <property type="match status" value="1"/>
</dbReference>
<dbReference type="EC" id="3.2.1.141" evidence="4 13"/>
<evidence type="ECO:0000259" key="15">
    <source>
        <dbReference type="SMART" id="SM00642"/>
    </source>
</evidence>
<dbReference type="Proteomes" id="UP001163266">
    <property type="component" value="Chromosome"/>
</dbReference>
<evidence type="ECO:0000256" key="12">
    <source>
        <dbReference type="ARBA" id="ARBA00034013"/>
    </source>
</evidence>
<dbReference type="RefSeq" id="WP_264893125.1">
    <property type="nucleotide sequence ID" value="NZ_CP110257.1"/>
</dbReference>
<comment type="similarity">
    <text evidence="3 14">Belongs to the glycosyl hydrolase 13 family.</text>
</comment>
<evidence type="ECO:0000256" key="10">
    <source>
        <dbReference type="ARBA" id="ARBA00032057"/>
    </source>
</evidence>
<evidence type="ECO:0000256" key="14">
    <source>
        <dbReference type="PIRNR" id="PIRNR006337"/>
    </source>
</evidence>
<comment type="subcellular location">
    <subcellularLocation>
        <location evidence="1">Cytoplasm</location>
    </subcellularLocation>
</comment>
<evidence type="ECO:0000256" key="7">
    <source>
        <dbReference type="ARBA" id="ARBA00022801"/>
    </source>
</evidence>
<dbReference type="SMART" id="SM00642">
    <property type="entry name" value="Aamy"/>
    <property type="match status" value="1"/>
</dbReference>
<evidence type="ECO:0000313" key="17">
    <source>
        <dbReference type="Proteomes" id="UP001163266"/>
    </source>
</evidence>
<dbReference type="PANTHER" id="PTHR43002">
    <property type="entry name" value="GLYCOGEN DEBRANCHING ENZYME"/>
    <property type="match status" value="1"/>
</dbReference>
<accession>A0ABY6MTR5</accession>
<dbReference type="InterPro" id="IPR004193">
    <property type="entry name" value="Glyco_hydro_13_N"/>
</dbReference>
<sequence>MQFVHDMPFGATLTEHGVRFRLWAPAARGVRLVMNPAREEERTLDARPDGRGWWSVHADDAQAGTFYLWEIDGRQRVPDPASRFNPFGPHGPSQVVDPRKFEWTSGWKGRPWHETVIYELHVGTFTPAGTYAAAEAQLSALAELGVTAIELMPLADFPGRFGWGYDGVLPFAPHPAYGGPNDLKRFIQACHRHGLMVFLDVVYNHFGPDGNYLSAYAPQFFNARHQTAWGPAVNFDGPGCEVVREFFIHNALYWLEEYRFDGLRLDAVHAIADDGSPDILEAISQAVRERCGERRVHLMLENDCNDVDRLGPPGSPGRFEAQWNGDFHHCLHVLLTDEHDGYYAEYDRPLEQLARCLVDGFAREGAPHLVPGAAPRRDATRAAHPLHTINFLQNHDQIGNRAFGERLRQLADDASVQLAAAILLLAPGVPMLFMGEEFGATTPFLYFADWSGDLREAVREGRRKEFSHFPRYAEAAERGELPDPCSEQTFQRCKLDWGSANAVAHREWRRLHGELLAVRHRHLLPRVSGLSAGGRLARRVGESGLQVRWHFDDGMAIEMLVNLGPQPLAAEAVEAGAPPALEEPVLLYSLGSGAAGGLGPWAGRWHLGRAPAAAVRATVAGG</sequence>
<dbReference type="Gene3D" id="2.60.40.10">
    <property type="entry name" value="Immunoglobulins"/>
    <property type="match status" value="1"/>
</dbReference>
<dbReference type="EMBL" id="CP110257">
    <property type="protein sequence ID" value="UZD55371.1"/>
    <property type="molecule type" value="Genomic_DNA"/>
</dbReference>
<keyword evidence="9 14" id="KW-0326">Glycosidase</keyword>
<dbReference type="SUPFAM" id="SSF51445">
    <property type="entry name" value="(Trans)glycosidases"/>
    <property type="match status" value="1"/>
</dbReference>
<evidence type="ECO:0000313" key="16">
    <source>
        <dbReference type="EMBL" id="UZD55371.1"/>
    </source>
</evidence>
<dbReference type="CDD" id="cd11325">
    <property type="entry name" value="AmyAc_GTHase"/>
    <property type="match status" value="1"/>
</dbReference>
<keyword evidence="8" id="KW-0119">Carbohydrate metabolism</keyword>
<dbReference type="InterPro" id="IPR006047">
    <property type="entry name" value="GH13_cat_dom"/>
</dbReference>
<organism evidence="16 17">
    <name type="scientific">Caldimonas aquatica</name>
    <dbReference type="NCBI Taxonomy" id="376175"/>
    <lineage>
        <taxon>Bacteria</taxon>
        <taxon>Pseudomonadati</taxon>
        <taxon>Pseudomonadota</taxon>
        <taxon>Betaproteobacteria</taxon>
        <taxon>Burkholderiales</taxon>
        <taxon>Sphaerotilaceae</taxon>
        <taxon>Caldimonas</taxon>
    </lineage>
</organism>
<comment type="catalytic activity">
    <reaction evidence="12 14">
        <text>hydrolysis of (1-&gt;4)-alpha-D-glucosidic linkage in 4-alpha-D-[(1-&gt;4)-alpha-D-glucanosyl]n trehalose to yield trehalose and (1-&gt;4)-alpha-D-glucan.</text>
        <dbReference type="EC" id="3.2.1.141"/>
    </reaction>
</comment>
<comment type="pathway">
    <text evidence="2 14">Glycan biosynthesis; trehalose biosynthesis.</text>
</comment>
<name>A0ABY6MTR5_9BURK</name>
<keyword evidence="6" id="KW-0963">Cytoplasm</keyword>
<dbReference type="InterPro" id="IPR022567">
    <property type="entry name" value="DUF3459"/>
</dbReference>
<evidence type="ECO:0000256" key="5">
    <source>
        <dbReference type="ARBA" id="ARBA00015938"/>
    </source>
</evidence>
<dbReference type="NCBIfam" id="TIGR02402">
    <property type="entry name" value="trehalose_TreZ"/>
    <property type="match status" value="1"/>
</dbReference>